<reference evidence="5 6" key="1">
    <citation type="submission" date="2020-02" db="EMBL/GenBank/DDBJ databases">
        <title>complete genome sequence of Rhodobacteraceae bacterium.</title>
        <authorList>
            <person name="Park J."/>
            <person name="Kim Y.-S."/>
            <person name="Kim K.-H."/>
        </authorList>
    </citation>
    <scope>NUCLEOTIDE SEQUENCE [LARGE SCALE GENOMIC DNA]</scope>
    <source>
        <strain evidence="5 6">RR4-56</strain>
    </source>
</reference>
<dbReference type="Gene3D" id="1.10.10.10">
    <property type="entry name" value="Winged helix-like DNA-binding domain superfamily/Winged helix DNA-binding domain"/>
    <property type="match status" value="1"/>
</dbReference>
<evidence type="ECO:0000256" key="3">
    <source>
        <dbReference type="ARBA" id="ARBA00023163"/>
    </source>
</evidence>
<keyword evidence="1" id="KW-0805">Transcription regulation</keyword>
<keyword evidence="2" id="KW-0238">DNA-binding</keyword>
<dbReference type="GO" id="GO:0003677">
    <property type="term" value="F:DNA binding"/>
    <property type="evidence" value="ECO:0007669"/>
    <property type="project" value="UniProtKB-KW"/>
</dbReference>
<evidence type="ECO:0000313" key="5">
    <source>
        <dbReference type="EMBL" id="QIE56920.1"/>
    </source>
</evidence>
<evidence type="ECO:0000256" key="2">
    <source>
        <dbReference type="ARBA" id="ARBA00023125"/>
    </source>
</evidence>
<evidence type="ECO:0000256" key="1">
    <source>
        <dbReference type="ARBA" id="ARBA00023015"/>
    </source>
</evidence>
<dbReference type="PROSITE" id="PS50995">
    <property type="entry name" value="HTH_MARR_2"/>
    <property type="match status" value="1"/>
</dbReference>
<gene>
    <name evidence="5" type="ORF">G5B40_16630</name>
</gene>
<proteinExistence type="predicted"/>
<dbReference type="PANTHER" id="PTHR42756:SF1">
    <property type="entry name" value="TRANSCRIPTIONAL REPRESSOR OF EMRAB OPERON"/>
    <property type="match status" value="1"/>
</dbReference>
<dbReference type="EMBL" id="CP049056">
    <property type="protein sequence ID" value="QIE56920.1"/>
    <property type="molecule type" value="Genomic_DNA"/>
</dbReference>
<name>A0A7L5BX05_9RHOB</name>
<accession>A0A7L5BX05</accession>
<protein>
    <submittedName>
        <fullName evidence="5">Winged helix-turn-helix transcriptional regulator</fullName>
    </submittedName>
</protein>
<dbReference type="AlphaFoldDB" id="A0A7L5BX05"/>
<dbReference type="RefSeq" id="WP_165100892.1">
    <property type="nucleotide sequence ID" value="NZ_CP049056.1"/>
</dbReference>
<dbReference type="SMART" id="SM00347">
    <property type="entry name" value="HTH_MARR"/>
    <property type="match status" value="1"/>
</dbReference>
<dbReference type="KEGG" id="hdh:G5B40_16630"/>
<evidence type="ECO:0000259" key="4">
    <source>
        <dbReference type="PROSITE" id="PS50995"/>
    </source>
</evidence>
<dbReference type="InterPro" id="IPR000835">
    <property type="entry name" value="HTH_MarR-typ"/>
</dbReference>
<dbReference type="InterPro" id="IPR036388">
    <property type="entry name" value="WH-like_DNA-bd_sf"/>
</dbReference>
<dbReference type="GO" id="GO:0003700">
    <property type="term" value="F:DNA-binding transcription factor activity"/>
    <property type="evidence" value="ECO:0007669"/>
    <property type="project" value="InterPro"/>
</dbReference>
<keyword evidence="6" id="KW-1185">Reference proteome</keyword>
<organism evidence="5 6">
    <name type="scientific">Pikeienuella piscinae</name>
    <dbReference type="NCBI Taxonomy" id="2748098"/>
    <lineage>
        <taxon>Bacteria</taxon>
        <taxon>Pseudomonadati</taxon>
        <taxon>Pseudomonadota</taxon>
        <taxon>Alphaproteobacteria</taxon>
        <taxon>Rhodobacterales</taxon>
        <taxon>Paracoccaceae</taxon>
        <taxon>Pikeienuella</taxon>
    </lineage>
</organism>
<feature type="domain" description="HTH marR-type" evidence="4">
    <location>
        <begin position="27"/>
        <end position="159"/>
    </location>
</feature>
<evidence type="ECO:0000313" key="6">
    <source>
        <dbReference type="Proteomes" id="UP000503336"/>
    </source>
</evidence>
<dbReference type="PANTHER" id="PTHR42756">
    <property type="entry name" value="TRANSCRIPTIONAL REGULATOR, MARR"/>
    <property type="match status" value="1"/>
</dbReference>
<sequence length="185" mass="20754">MASRRRSDISSETTKAVLAHWRDSAPDDRPAHLLRHVSRGLRRALEFRLAKHSISFGHWTFLRILWLEDGLSQRELSIRAGVMEPTTHTAIAKMATLGLVERRQAQPGRKRSHIYLTPHGRALEAELVPLAEEANNVALAGAAEEDVARLRAILLLMVKNLAADEIRALDSGQRILPTRRRAGRT</sequence>
<dbReference type="Proteomes" id="UP000503336">
    <property type="component" value="Chromosome"/>
</dbReference>
<keyword evidence="3" id="KW-0804">Transcription</keyword>
<dbReference type="InterPro" id="IPR036390">
    <property type="entry name" value="WH_DNA-bd_sf"/>
</dbReference>
<dbReference type="SUPFAM" id="SSF46785">
    <property type="entry name" value="Winged helix' DNA-binding domain"/>
    <property type="match status" value="1"/>
</dbReference>